<dbReference type="Proteomes" id="UP000014160">
    <property type="component" value="Unassembled WGS sequence"/>
</dbReference>
<dbReference type="InterPro" id="IPR010982">
    <property type="entry name" value="Lambda_DNA-bd_dom_sf"/>
</dbReference>
<gene>
    <name evidence="3" type="ORF">I592_04030</name>
    <name evidence="2" type="ORF">UKC_04026</name>
</gene>
<evidence type="ECO:0000313" key="4">
    <source>
        <dbReference type="Proteomes" id="UP000013750"/>
    </source>
</evidence>
<evidence type="ECO:0000313" key="3">
    <source>
        <dbReference type="EMBL" id="EOW78437.1"/>
    </source>
</evidence>
<dbReference type="EMBL" id="ASWH01000003">
    <property type="protein sequence ID" value="EOW78437.1"/>
    <property type="molecule type" value="Genomic_DNA"/>
</dbReference>
<dbReference type="AlphaFoldDB" id="R2XER5"/>
<evidence type="ECO:0000259" key="1">
    <source>
        <dbReference type="PROSITE" id="PS50943"/>
    </source>
</evidence>
<dbReference type="Gene3D" id="1.10.260.40">
    <property type="entry name" value="lambda repressor-like DNA-binding domains"/>
    <property type="match status" value="1"/>
</dbReference>
<proteinExistence type="predicted"/>
<dbReference type="PROSITE" id="PS50943">
    <property type="entry name" value="HTH_CROC1"/>
    <property type="match status" value="1"/>
</dbReference>
<dbReference type="InterPro" id="IPR001387">
    <property type="entry name" value="Cro/C1-type_HTH"/>
</dbReference>
<name>R2XER5_9ENTE</name>
<evidence type="ECO:0000313" key="2">
    <source>
        <dbReference type="EMBL" id="EOI53118.1"/>
    </source>
</evidence>
<keyword evidence="5" id="KW-1185">Reference proteome</keyword>
<dbReference type="HOGENOM" id="CLU_066192_50_0_9"/>
<dbReference type="SUPFAM" id="SSF47413">
    <property type="entry name" value="lambda repressor-like DNA-binding domains"/>
    <property type="match status" value="1"/>
</dbReference>
<dbReference type="PATRIC" id="fig|1158614.3.peg.4016"/>
<reference evidence="3 5" key="2">
    <citation type="submission" date="2013-03" db="EMBL/GenBank/DDBJ databases">
        <title>The Genome Sequence of Enterococcus gilvus ATCC BAA-350 (PacBio/Illumina hybrid assembly).</title>
        <authorList>
            <consortium name="The Broad Institute Genomics Platform"/>
            <consortium name="The Broad Institute Genome Sequencing Center for Infectious Disease"/>
            <person name="Earl A."/>
            <person name="Russ C."/>
            <person name="Gilmore M."/>
            <person name="Surin D."/>
            <person name="Walker B."/>
            <person name="Young S."/>
            <person name="Zeng Q."/>
            <person name="Gargeya S."/>
            <person name="Fitzgerald M."/>
            <person name="Haas B."/>
            <person name="Abouelleil A."/>
            <person name="Allen A.W."/>
            <person name="Alvarado L."/>
            <person name="Arachchi H.M."/>
            <person name="Berlin A.M."/>
            <person name="Chapman S.B."/>
            <person name="Gainer-Dewar J."/>
            <person name="Goldberg J."/>
            <person name="Griggs A."/>
            <person name="Gujja S."/>
            <person name="Hansen M."/>
            <person name="Howarth C."/>
            <person name="Imamovic A."/>
            <person name="Ireland A."/>
            <person name="Larimer J."/>
            <person name="McCowan C."/>
            <person name="Murphy C."/>
            <person name="Pearson M."/>
            <person name="Poon T.W."/>
            <person name="Priest M."/>
            <person name="Roberts A."/>
            <person name="Saif S."/>
            <person name="Shea T."/>
            <person name="Sisk P."/>
            <person name="Sykes S."/>
            <person name="Wortman J."/>
            <person name="Nusbaum C."/>
            <person name="Birren B."/>
        </authorList>
    </citation>
    <scope>NUCLEOTIDE SEQUENCE [LARGE SCALE GENOMIC DNA]</scope>
    <source>
        <strain evidence="3 5">ATCC BAA-350</strain>
    </source>
</reference>
<sequence length="68" mass="8004">MMWDKIEAVMMEQRVTQYDLAQRMNIQSCRITKLKTGAIKWPRLKFMCQVANALNVPVEVFKLDDVVE</sequence>
<dbReference type="GO" id="GO:0003677">
    <property type="term" value="F:DNA binding"/>
    <property type="evidence" value="ECO:0007669"/>
    <property type="project" value="InterPro"/>
</dbReference>
<dbReference type="Pfam" id="PF13443">
    <property type="entry name" value="HTH_26"/>
    <property type="match status" value="1"/>
</dbReference>
<dbReference type="EMBL" id="AJDQ01000017">
    <property type="protein sequence ID" value="EOI53118.1"/>
    <property type="molecule type" value="Genomic_DNA"/>
</dbReference>
<organism evidence="2 4">
    <name type="scientific">Enterococcus gilvus ATCC BAA-350</name>
    <dbReference type="NCBI Taxonomy" id="1158614"/>
    <lineage>
        <taxon>Bacteria</taxon>
        <taxon>Bacillati</taxon>
        <taxon>Bacillota</taxon>
        <taxon>Bacilli</taxon>
        <taxon>Lactobacillales</taxon>
        <taxon>Enterococcaceae</taxon>
        <taxon>Enterococcus</taxon>
    </lineage>
</organism>
<dbReference type="OrthoDB" id="1859224at2"/>
<accession>R2XER5</accession>
<evidence type="ECO:0000313" key="5">
    <source>
        <dbReference type="Proteomes" id="UP000014160"/>
    </source>
</evidence>
<feature type="domain" description="HTH cro/C1-type" evidence="1">
    <location>
        <begin position="6"/>
        <end position="61"/>
    </location>
</feature>
<dbReference type="Proteomes" id="UP000013750">
    <property type="component" value="Unassembled WGS sequence"/>
</dbReference>
<protein>
    <recommendedName>
        <fullName evidence="1">HTH cro/C1-type domain-containing protein</fullName>
    </recommendedName>
</protein>
<dbReference type="RefSeq" id="WP_010782344.1">
    <property type="nucleotide sequence ID" value="NZ_ASWH01000003.1"/>
</dbReference>
<reference evidence="2 4" key="1">
    <citation type="submission" date="2013-02" db="EMBL/GenBank/DDBJ databases">
        <title>The Genome Sequence of Enterococcus gilvus ATCC BAA-350.</title>
        <authorList>
            <consortium name="The Broad Institute Genome Sequencing Platform"/>
            <consortium name="The Broad Institute Genome Sequencing Center for Infectious Disease"/>
            <person name="Earl A.M."/>
            <person name="Gilmore M.S."/>
            <person name="Lebreton F."/>
            <person name="Walker B."/>
            <person name="Young S.K."/>
            <person name="Zeng Q."/>
            <person name="Gargeya S."/>
            <person name="Fitzgerald M."/>
            <person name="Haas B."/>
            <person name="Abouelleil A."/>
            <person name="Alvarado L."/>
            <person name="Arachchi H.M."/>
            <person name="Berlin A.M."/>
            <person name="Chapman S.B."/>
            <person name="Dewar J."/>
            <person name="Goldberg J."/>
            <person name="Griggs A."/>
            <person name="Gujja S."/>
            <person name="Hansen M."/>
            <person name="Howarth C."/>
            <person name="Imamovic A."/>
            <person name="Larimer J."/>
            <person name="McCowan C."/>
            <person name="Murphy C."/>
            <person name="Neiman D."/>
            <person name="Pearson M."/>
            <person name="Priest M."/>
            <person name="Roberts A."/>
            <person name="Saif S."/>
            <person name="Shea T."/>
            <person name="Sisk P."/>
            <person name="Sykes S."/>
            <person name="Wortman J."/>
            <person name="Nusbaum C."/>
            <person name="Birren B."/>
        </authorList>
    </citation>
    <scope>NUCLEOTIDE SEQUENCE [LARGE SCALE GENOMIC DNA]</scope>
    <source>
        <strain evidence="2 4">ATCC BAA-350</strain>
    </source>
</reference>
<comment type="caution">
    <text evidence="2">The sequence shown here is derived from an EMBL/GenBank/DDBJ whole genome shotgun (WGS) entry which is preliminary data.</text>
</comment>